<dbReference type="AlphaFoldDB" id="A0A8D2L1P8"/>
<evidence type="ECO:0000313" key="3">
    <source>
        <dbReference type="Ensembl" id="ENSVKKP00000015384.1"/>
    </source>
</evidence>
<sequence length="506" mass="57300">MFAPLSKPLNLSMGVLLGKAERPLVPKKDKEVKYIVAKLDQRMPKVTFTDIKTTTSAKSSKATLVSPKGSYCVGEHLLVRLDLFDHLGKRKEYGGDFLQARIYSPGLKAAASGHIQDYKNGTYLVNFTLFWEGDVKVSLLLIHSSEAVSALWATRKKGYDKVIFRGKYLNGASAVFTKCTFNITTEAELCEYLDDRDQEAFYCVKPKNVPCAAFLSLTSYNAPMSYLTDLERSLIKRSNIGIEIPQAFKDIRVVPCNKTTAREPCRFKVSSPFPSGFALQNQWHPVSCTLETLNTLDHLYTCLQGKVIYLLGDSTSRQWIEYLTRTMKSLKYLDTHGFGRHPNLVAVDMNRKIQVQWKKHNHPLVTASEYLTTDHNYIAREIDSIAGDKDTAVVVALGQHFRPFPIELFVHRALNVRRAIQRLLLRSPHTRVVIKGENTRELDVDQERFSDFHGFAQYLAAKDVFGELDVAFVDAWDMTIAYATGDVHPPDHVIGNQINMFLNYIC</sequence>
<protein>
    <recommendedName>
        <fullName evidence="2">NXPE C-terminal domain-containing protein</fullName>
    </recommendedName>
</protein>
<dbReference type="PANTHER" id="PTHR16165:SF3">
    <property type="entry name" value="NXPE FAMILY MEMBER 1"/>
    <property type="match status" value="1"/>
</dbReference>
<evidence type="ECO:0000313" key="4">
    <source>
        <dbReference type="Proteomes" id="UP000694545"/>
    </source>
</evidence>
<dbReference type="OMA" id="TVSQCNN"/>
<dbReference type="Gene3D" id="2.60.40.10">
    <property type="entry name" value="Immunoglobulins"/>
    <property type="match status" value="1"/>
</dbReference>
<dbReference type="PANTHER" id="PTHR16165">
    <property type="entry name" value="NXPE FAMILY MEMBER"/>
    <property type="match status" value="1"/>
</dbReference>
<dbReference type="Ensembl" id="ENSVKKT00000015754.1">
    <property type="protein sequence ID" value="ENSVKKP00000015384.1"/>
    <property type="gene ID" value="ENSVKKG00000010531.1"/>
</dbReference>
<evidence type="ECO:0000259" key="2">
    <source>
        <dbReference type="Pfam" id="PF24536"/>
    </source>
</evidence>
<evidence type="ECO:0000256" key="1">
    <source>
        <dbReference type="ARBA" id="ARBA00005431"/>
    </source>
</evidence>
<accession>A0A8D2L1P8</accession>
<dbReference type="InterPro" id="IPR013783">
    <property type="entry name" value="Ig-like_fold"/>
</dbReference>
<dbReference type="Proteomes" id="UP000694545">
    <property type="component" value="Unplaced"/>
</dbReference>
<dbReference type="Pfam" id="PF24536">
    <property type="entry name" value="NXPE4_C"/>
    <property type="match status" value="1"/>
</dbReference>
<comment type="similarity">
    <text evidence="1">Belongs to the NXPE family.</text>
</comment>
<proteinExistence type="inferred from homology"/>
<organism evidence="3 4">
    <name type="scientific">Varanus komodoensis</name>
    <name type="common">Komodo dragon</name>
    <dbReference type="NCBI Taxonomy" id="61221"/>
    <lineage>
        <taxon>Eukaryota</taxon>
        <taxon>Metazoa</taxon>
        <taxon>Chordata</taxon>
        <taxon>Craniata</taxon>
        <taxon>Vertebrata</taxon>
        <taxon>Euteleostomi</taxon>
        <taxon>Lepidosauria</taxon>
        <taxon>Squamata</taxon>
        <taxon>Bifurcata</taxon>
        <taxon>Unidentata</taxon>
        <taxon>Episquamata</taxon>
        <taxon>Toxicofera</taxon>
        <taxon>Anguimorpha</taxon>
        <taxon>Paleoanguimorpha</taxon>
        <taxon>Varanoidea</taxon>
        <taxon>Varanidae</taxon>
        <taxon>Varanus</taxon>
    </lineage>
</organism>
<dbReference type="InterPro" id="IPR057106">
    <property type="entry name" value="NXPE4_C"/>
</dbReference>
<dbReference type="SUPFAM" id="SSF81296">
    <property type="entry name" value="E set domains"/>
    <property type="match status" value="1"/>
</dbReference>
<name>A0A8D2L1P8_VARKO</name>
<reference evidence="3" key="1">
    <citation type="submission" date="2025-08" db="UniProtKB">
        <authorList>
            <consortium name="Ensembl"/>
        </authorList>
    </citation>
    <scope>IDENTIFICATION</scope>
</reference>
<keyword evidence="4" id="KW-1185">Reference proteome</keyword>
<dbReference type="InterPro" id="IPR014756">
    <property type="entry name" value="Ig_E-set"/>
</dbReference>
<feature type="domain" description="NXPE C-terminal" evidence="2">
    <location>
        <begin position="283"/>
        <end position="506"/>
    </location>
</feature>
<reference evidence="3" key="2">
    <citation type="submission" date="2025-09" db="UniProtKB">
        <authorList>
            <consortium name="Ensembl"/>
        </authorList>
    </citation>
    <scope>IDENTIFICATION</scope>
</reference>
<dbReference type="Pfam" id="PF06312">
    <property type="entry name" value="Neurexophilin"/>
    <property type="match status" value="1"/>
</dbReference>
<dbReference type="InterPro" id="IPR026845">
    <property type="entry name" value="NXPH/NXPE"/>
</dbReference>